<feature type="compositionally biased region" description="Polar residues" evidence="3">
    <location>
        <begin position="203"/>
        <end position="225"/>
    </location>
</feature>
<keyword evidence="6" id="KW-1185">Reference proteome</keyword>
<dbReference type="InterPro" id="IPR023175">
    <property type="entry name" value="Vta1/CALS_N_sf"/>
</dbReference>
<feature type="domain" description="Vta1/callose synthase N-terminal" evidence="4">
    <location>
        <begin position="38"/>
        <end position="166"/>
    </location>
</feature>
<feature type="compositionally biased region" description="Polar residues" evidence="3">
    <location>
        <begin position="292"/>
        <end position="314"/>
    </location>
</feature>
<dbReference type="InterPro" id="IPR039431">
    <property type="entry name" value="Vta1/CALS_N"/>
</dbReference>
<proteinExistence type="predicted"/>
<evidence type="ECO:0000259" key="4">
    <source>
        <dbReference type="Pfam" id="PF04652"/>
    </source>
</evidence>
<evidence type="ECO:0000256" key="1">
    <source>
        <dbReference type="ARBA" id="ARBA00004308"/>
    </source>
</evidence>
<dbReference type="PANTHER" id="PTHR46009">
    <property type="entry name" value="VACUOLAR PROTEIN SORTING-ASSOCIATED PROTEIN VTA1 HOMOLOG"/>
    <property type="match status" value="1"/>
</dbReference>
<evidence type="ECO:0000313" key="6">
    <source>
        <dbReference type="Proteomes" id="UP000494165"/>
    </source>
</evidence>
<dbReference type="GO" id="GO:0032511">
    <property type="term" value="P:late endosome to vacuole transport via multivesicular body sorting pathway"/>
    <property type="evidence" value="ECO:0007669"/>
    <property type="project" value="InterPro"/>
</dbReference>
<dbReference type="AlphaFoldDB" id="A0A8S1E6X3"/>
<dbReference type="Proteomes" id="UP000494165">
    <property type="component" value="Unassembled WGS sequence"/>
</dbReference>
<gene>
    <name evidence="5" type="ORF">CLODIP_2_CD15538</name>
</gene>
<name>A0A8S1E6X3_9INSE</name>
<feature type="compositionally biased region" description="Low complexity" evidence="3">
    <location>
        <begin position="240"/>
        <end position="263"/>
    </location>
</feature>
<evidence type="ECO:0000313" key="5">
    <source>
        <dbReference type="EMBL" id="CAB3388079.1"/>
    </source>
</evidence>
<evidence type="ECO:0000256" key="2">
    <source>
        <dbReference type="ARBA" id="ARBA00023136"/>
    </source>
</evidence>
<dbReference type="GO" id="GO:0005771">
    <property type="term" value="C:multivesicular body"/>
    <property type="evidence" value="ECO:0007669"/>
    <property type="project" value="TreeGrafter"/>
</dbReference>
<feature type="compositionally biased region" description="Pro residues" evidence="3">
    <location>
        <begin position="264"/>
        <end position="279"/>
    </location>
</feature>
<keyword evidence="2" id="KW-0472">Membrane</keyword>
<reference evidence="5 6" key="1">
    <citation type="submission" date="2020-04" db="EMBL/GenBank/DDBJ databases">
        <authorList>
            <person name="Alioto T."/>
            <person name="Alioto T."/>
            <person name="Gomez Garrido J."/>
        </authorList>
    </citation>
    <scope>NUCLEOTIDE SEQUENCE [LARGE SCALE GENOMIC DNA]</scope>
</reference>
<protein>
    <recommendedName>
        <fullName evidence="4">Vta1/callose synthase N-terminal domain-containing protein</fullName>
    </recommendedName>
</protein>
<dbReference type="OrthoDB" id="391137at2759"/>
<dbReference type="Pfam" id="PF04652">
    <property type="entry name" value="Vta1"/>
    <property type="match status" value="1"/>
</dbReference>
<dbReference type="Gene3D" id="1.25.40.270">
    <property type="entry name" value="Vacuolar protein sorting-associated protein vta1"/>
    <property type="match status" value="1"/>
</dbReference>
<comment type="caution">
    <text evidence="5">The sequence shown here is derived from an EMBL/GenBank/DDBJ whole genome shotgun (WGS) entry which is preliminary data.</text>
</comment>
<dbReference type="EMBL" id="CADEPI010000690">
    <property type="protein sequence ID" value="CAB3388079.1"/>
    <property type="molecule type" value="Genomic_DNA"/>
</dbReference>
<evidence type="ECO:0000256" key="3">
    <source>
        <dbReference type="SAM" id="MobiDB-lite"/>
    </source>
</evidence>
<comment type="subcellular location">
    <subcellularLocation>
        <location evidence="1">Endomembrane system</location>
    </subcellularLocation>
</comment>
<sequence length="314" mass="34558">MAIIPATKRKHESADSLEVQEITPSIIFQIWRTNSLHRDPVVSYWCRLYAMQTGLKIDKKSPEALKLLIGLMDWLEQRKKDMADNESITNDVAAQAYMENHALKIFDWADGQDRAGIFNKNVVKSFYTAGMLFDVMETYGELTESISQSRKYAKWKASYIHNCLKNGETPIPGPQGEFEGEEEGASGGEDYSAQPMGFVKPPSSYTPEQPTNNFDPPSANFSNFGLPSVPPSGMNPYDLPSVPMNMPSVPSSSSPNEPSTSYPSVPPPQQTPVTAPPAAAPVTSGGVRLTPDQVTKAQKYWSNSATNRTGSELR</sequence>
<dbReference type="PANTHER" id="PTHR46009:SF1">
    <property type="entry name" value="VACUOLAR PROTEIN SORTING-ASSOCIATED PROTEIN VTA1 HOMOLOG"/>
    <property type="match status" value="1"/>
</dbReference>
<accession>A0A8S1E6X3</accession>
<organism evidence="5 6">
    <name type="scientific">Cloeon dipterum</name>
    <dbReference type="NCBI Taxonomy" id="197152"/>
    <lineage>
        <taxon>Eukaryota</taxon>
        <taxon>Metazoa</taxon>
        <taxon>Ecdysozoa</taxon>
        <taxon>Arthropoda</taxon>
        <taxon>Hexapoda</taxon>
        <taxon>Insecta</taxon>
        <taxon>Pterygota</taxon>
        <taxon>Palaeoptera</taxon>
        <taxon>Ephemeroptera</taxon>
        <taxon>Pisciforma</taxon>
        <taxon>Baetidae</taxon>
        <taxon>Cloeon</taxon>
    </lineage>
</organism>
<feature type="region of interest" description="Disordered" evidence="3">
    <location>
        <begin position="166"/>
        <end position="314"/>
    </location>
</feature>
<dbReference type="InterPro" id="IPR044538">
    <property type="entry name" value="Vta1-like"/>
</dbReference>